<keyword evidence="1" id="KW-0175">Coiled coil</keyword>
<sequence length="702" mass="81469">MVVDQEEIHRLSLSKDVNDRLIAFRLFRDHFESLPDKSSAWIDLYRLTQDKNSIVKNNAPNALGYAFEHVPDKFVAWTDLHHLTRNDDKDVRKNAASTLGYAFKHIPLEFKSAAWNDLHKLTKNKHWMVRMNAALGLGYSFEYIPEEFKSAAWLDLQRLTNDKDLDVRQYAVNALGYAFEYIPDKSIAWSNLQTLTSNDNLYLRSRATSALGHAFKYVPNRSVAWFELHRLVCDDNSYVRSVAASSLGYVFKYIPEELKSEACSDLHKLTYDEELNVRSNAASVIGSAFSYIPEEYKSTMWFDLHRLTNDKYSDAKMYANHSLGKICIYKASKSEIEYESRTLFEEAIRYFETATNERSYSNPAKFCNHFYRSFDVVLFKKNNSKNNIEKYITAAKKEIEGSKSKENLIKAIEQLAEALEMAHHAHESGNDWQETLKHCSDICNRADQLMLENKDNIPAIFDIYEKNKPSFRKNIKELIDEVKEKAEITCKETQGTPAEGVACSINKEIQKWKIESQEDIEKSFYNLIDMMKIMIPDIPKNQLLLSKVNSMENYTKPEDVFEALGMIFPLIKNMSLSEDINYIKSTVDEIKVDVKQVDTKIDNLSINVEQVTKQIMEQPNSQEYLDLIQQRLENIQDKIPEMKDEIKDVLDELYSPLGIERKLKISIPLIPLFMSYEAQVTPSKFVVDRIFEFKQLYSKLII</sequence>
<evidence type="ECO:0000256" key="1">
    <source>
        <dbReference type="SAM" id="Coils"/>
    </source>
</evidence>
<accession>L0KZD5</accession>
<name>L0KZD5_METHD</name>
<geneLocation type="plasmid" evidence="2 3">
    <name>pMETHO01</name>
</geneLocation>
<feature type="coiled-coil region" evidence="1">
    <location>
        <begin position="594"/>
        <end position="652"/>
    </location>
</feature>
<proteinExistence type="predicted"/>
<organism evidence="2 3">
    <name type="scientific">Methanomethylovorans hollandica (strain DSM 15978 / NBRC 107637 / DMS1)</name>
    <dbReference type="NCBI Taxonomy" id="867904"/>
    <lineage>
        <taxon>Archaea</taxon>
        <taxon>Methanobacteriati</taxon>
        <taxon>Methanobacteriota</taxon>
        <taxon>Stenosarchaea group</taxon>
        <taxon>Methanomicrobia</taxon>
        <taxon>Methanosarcinales</taxon>
        <taxon>Methanosarcinaceae</taxon>
        <taxon>Methanomethylovorans</taxon>
    </lineage>
</organism>
<reference evidence="3" key="1">
    <citation type="submission" date="2012-02" db="EMBL/GenBank/DDBJ databases">
        <title>Complete sequence of plasmid of Methanomethylovorans hollandica DSM 15978.</title>
        <authorList>
            <person name="Lucas S."/>
            <person name="Copeland A."/>
            <person name="Lapidus A."/>
            <person name="Glavina del Rio T."/>
            <person name="Dalin E."/>
            <person name="Tice H."/>
            <person name="Bruce D."/>
            <person name="Goodwin L."/>
            <person name="Pitluck S."/>
            <person name="Peters L."/>
            <person name="Mikhailova N."/>
            <person name="Held B."/>
            <person name="Kyrpides N."/>
            <person name="Mavromatis K."/>
            <person name="Ivanova N."/>
            <person name="Brettin T."/>
            <person name="Detter J.C."/>
            <person name="Han C."/>
            <person name="Larimer F."/>
            <person name="Land M."/>
            <person name="Hauser L."/>
            <person name="Markowitz V."/>
            <person name="Cheng J.-F."/>
            <person name="Hugenholtz P."/>
            <person name="Woyke T."/>
            <person name="Wu D."/>
            <person name="Spring S."/>
            <person name="Schroeder M."/>
            <person name="Brambilla E."/>
            <person name="Klenk H.-P."/>
            <person name="Eisen J.A."/>
        </authorList>
    </citation>
    <scope>NUCLEOTIDE SEQUENCE [LARGE SCALE GENOMIC DNA]</scope>
    <source>
        <strain evidence="3">DSM 15978 / NBRC 107637 / DMS1</strain>
        <plasmid evidence="3">Plasmid pMETHO01</plasmid>
    </source>
</reference>
<dbReference type="Gene3D" id="1.25.10.10">
    <property type="entry name" value="Leucine-rich Repeat Variant"/>
    <property type="match status" value="1"/>
</dbReference>
<dbReference type="GeneID" id="14401614"/>
<dbReference type="HOGENOM" id="CLU_014005_1_0_2"/>
<dbReference type="RefSeq" id="WP_015313914.1">
    <property type="nucleotide sequence ID" value="NC_019972.1"/>
</dbReference>
<dbReference type="Proteomes" id="UP000010866">
    <property type="component" value="Plasmid pMETHO01"/>
</dbReference>
<gene>
    <name evidence="2" type="ordered locus">Metho_2652</name>
</gene>
<dbReference type="OrthoDB" id="137833at2157"/>
<keyword evidence="2" id="KW-0614">Plasmid</keyword>
<keyword evidence="3" id="KW-1185">Reference proteome</keyword>
<dbReference type="KEGG" id="mhz:Metho_2652"/>
<evidence type="ECO:0000313" key="2">
    <source>
        <dbReference type="EMBL" id="AGB50782.1"/>
    </source>
</evidence>
<dbReference type="InterPro" id="IPR011989">
    <property type="entry name" value="ARM-like"/>
</dbReference>
<dbReference type="SUPFAM" id="SSF48371">
    <property type="entry name" value="ARM repeat"/>
    <property type="match status" value="1"/>
</dbReference>
<dbReference type="InterPro" id="IPR016024">
    <property type="entry name" value="ARM-type_fold"/>
</dbReference>
<dbReference type="EMBL" id="CP003363">
    <property type="protein sequence ID" value="AGB50782.1"/>
    <property type="molecule type" value="Genomic_DNA"/>
</dbReference>
<dbReference type="AlphaFoldDB" id="L0KZD5"/>
<protein>
    <submittedName>
        <fullName evidence="2">HEAT repeat-containing protein</fullName>
    </submittedName>
</protein>
<evidence type="ECO:0000313" key="3">
    <source>
        <dbReference type="Proteomes" id="UP000010866"/>
    </source>
</evidence>